<keyword evidence="5" id="KW-0472">Membrane</keyword>
<dbReference type="PANTHER" id="PTHR33926:SF4">
    <property type="entry name" value="PROTEIN TIC 22, CHLOROPLASTIC"/>
    <property type="match status" value="1"/>
</dbReference>
<dbReference type="Pfam" id="PF04278">
    <property type="entry name" value="Tic22"/>
    <property type="match status" value="1"/>
</dbReference>
<evidence type="ECO:0000256" key="1">
    <source>
        <dbReference type="ARBA" id="ARBA00004229"/>
    </source>
</evidence>
<evidence type="ECO:0000313" key="7">
    <source>
        <dbReference type="Proteomes" id="UP001301350"/>
    </source>
</evidence>
<protein>
    <submittedName>
        <fullName evidence="6">Uncharacterized protein</fullName>
    </submittedName>
</protein>
<evidence type="ECO:0000256" key="2">
    <source>
        <dbReference type="ARBA" id="ARBA00022528"/>
    </source>
</evidence>
<dbReference type="GO" id="GO:0009507">
    <property type="term" value="C:chloroplast"/>
    <property type="evidence" value="ECO:0007669"/>
    <property type="project" value="UniProtKB-SubCell"/>
</dbReference>
<keyword evidence="3" id="KW-0934">Plastid</keyword>
<comment type="subcellular location">
    <subcellularLocation>
        <location evidence="1">Plastid</location>
        <location evidence="1">Chloroplast</location>
    </subcellularLocation>
</comment>
<reference evidence="6 7" key="1">
    <citation type="submission" date="2022-07" db="EMBL/GenBank/DDBJ databases">
        <title>Genome-wide signatures of adaptation to extreme environments.</title>
        <authorList>
            <person name="Cho C.H."/>
            <person name="Yoon H.S."/>
        </authorList>
    </citation>
    <scope>NUCLEOTIDE SEQUENCE [LARGE SCALE GENOMIC DNA]</scope>
    <source>
        <strain evidence="6 7">DBV 063 E5</strain>
    </source>
</reference>
<feature type="transmembrane region" description="Helical" evidence="5">
    <location>
        <begin position="63"/>
        <end position="84"/>
    </location>
</feature>
<comment type="caution">
    <text evidence="6">The sequence shown here is derived from an EMBL/GenBank/DDBJ whole genome shotgun (WGS) entry which is preliminary data.</text>
</comment>
<gene>
    <name evidence="6" type="ORF">CDCA_CDCA13G3741</name>
</gene>
<evidence type="ECO:0000256" key="3">
    <source>
        <dbReference type="ARBA" id="ARBA00022640"/>
    </source>
</evidence>
<name>A0AAV9J0A2_CYACA</name>
<feature type="region of interest" description="Disordered" evidence="4">
    <location>
        <begin position="90"/>
        <end position="111"/>
    </location>
</feature>
<sequence>MVGHTSSSPMRLAFTSFALPRPSAGAPARTRTPHPPLHSYSLLRRAASPATLSMRTGNKRMRWTTLGAGLLIGVFGLSTLLPLVDSLREPDSALSSPSGGGQERRASLGSKLSNDEIANKLRSVPVFSVTDATGRPILSENTAGRQPFPGDALGARGLADANEASDDSVRPGRRLGLFFLDYADAENYRGIVQKRAAELDMEALREIRVVSIPLEDALAFVPVPEGGRGQQPDPDDEFHLSPSSASMRFADEVMRASDDPLANATYSGGVPVFVIRGLALVKQTVRADGSTAPAPNGDQIVPLFFDPDDLQVAWQRLRQTGQRDTAQLPEKLPLQRVEVSDLTLVLKRLRQGDPELRPLSFFPSRRSVERAVELGNRDSAAAVPTMPPG</sequence>
<proteinExistence type="predicted"/>
<organism evidence="6 7">
    <name type="scientific">Cyanidium caldarium</name>
    <name type="common">Red alga</name>
    <dbReference type="NCBI Taxonomy" id="2771"/>
    <lineage>
        <taxon>Eukaryota</taxon>
        <taxon>Rhodophyta</taxon>
        <taxon>Bangiophyceae</taxon>
        <taxon>Cyanidiales</taxon>
        <taxon>Cyanidiaceae</taxon>
        <taxon>Cyanidium</taxon>
    </lineage>
</organism>
<keyword evidence="5" id="KW-1133">Transmembrane helix</keyword>
<evidence type="ECO:0000256" key="4">
    <source>
        <dbReference type="SAM" id="MobiDB-lite"/>
    </source>
</evidence>
<dbReference type="AlphaFoldDB" id="A0AAV9J0A2"/>
<dbReference type="Proteomes" id="UP001301350">
    <property type="component" value="Unassembled WGS sequence"/>
</dbReference>
<keyword evidence="7" id="KW-1185">Reference proteome</keyword>
<evidence type="ECO:0000256" key="5">
    <source>
        <dbReference type="SAM" id="Phobius"/>
    </source>
</evidence>
<dbReference type="PANTHER" id="PTHR33926">
    <property type="entry name" value="PROTEIN TIC 22, CHLOROPLASTIC"/>
    <property type="match status" value="1"/>
</dbReference>
<evidence type="ECO:0000313" key="6">
    <source>
        <dbReference type="EMBL" id="KAK4537716.1"/>
    </source>
</evidence>
<keyword evidence="5" id="KW-0812">Transmembrane</keyword>
<dbReference type="Gene3D" id="3.40.1350.100">
    <property type="match status" value="1"/>
</dbReference>
<accession>A0AAV9J0A2</accession>
<keyword evidence="2" id="KW-0150">Chloroplast</keyword>
<dbReference type="GO" id="GO:0015031">
    <property type="term" value="P:protein transport"/>
    <property type="evidence" value="ECO:0007669"/>
    <property type="project" value="InterPro"/>
</dbReference>
<feature type="region of interest" description="Disordered" evidence="4">
    <location>
        <begin position="137"/>
        <end position="156"/>
    </location>
</feature>
<dbReference type="InterPro" id="IPR007378">
    <property type="entry name" value="Tic22-like"/>
</dbReference>
<dbReference type="EMBL" id="JANCYW010000013">
    <property type="protein sequence ID" value="KAK4537716.1"/>
    <property type="molecule type" value="Genomic_DNA"/>
</dbReference>